<feature type="signal peptide" evidence="1">
    <location>
        <begin position="1"/>
        <end position="25"/>
    </location>
</feature>
<evidence type="ECO:0000313" key="2">
    <source>
        <dbReference type="EMBL" id="BAQ46187.1"/>
    </source>
</evidence>
<accession>A0A0C6FGM3</accession>
<dbReference type="RefSeq" id="WP_060847370.1">
    <property type="nucleotide sequence ID" value="NZ_AP014704.1"/>
</dbReference>
<dbReference type="PATRIC" id="fig|270351.10.peg.2916"/>
<proteinExistence type="predicted"/>
<dbReference type="Proteomes" id="UP000061432">
    <property type="component" value="Chromosome"/>
</dbReference>
<dbReference type="EMBL" id="AP014704">
    <property type="protein sequence ID" value="BAQ46187.1"/>
    <property type="molecule type" value="Genomic_DNA"/>
</dbReference>
<organism evidence="2 3">
    <name type="scientific">Methylobacterium aquaticum</name>
    <dbReference type="NCBI Taxonomy" id="270351"/>
    <lineage>
        <taxon>Bacteria</taxon>
        <taxon>Pseudomonadati</taxon>
        <taxon>Pseudomonadota</taxon>
        <taxon>Alphaproteobacteria</taxon>
        <taxon>Hyphomicrobiales</taxon>
        <taxon>Methylobacteriaceae</taxon>
        <taxon>Methylobacterium</taxon>
    </lineage>
</organism>
<evidence type="ECO:0000313" key="3">
    <source>
        <dbReference type="Proteomes" id="UP000061432"/>
    </source>
</evidence>
<keyword evidence="1" id="KW-0732">Signal</keyword>
<name>A0A0C6FGM3_9HYPH</name>
<evidence type="ECO:0000256" key="1">
    <source>
        <dbReference type="SAM" id="SignalP"/>
    </source>
</evidence>
<dbReference type="KEGG" id="maqu:Maq22A_c15105"/>
<protein>
    <submittedName>
        <fullName evidence="2">Uncharacterized protein</fullName>
    </submittedName>
</protein>
<sequence length="109" mass="11657">MKTFVLALPLLAASAVTLPAATAGAAPGDMSRHPVCASFARYAVQWNTRAKNAGCRLKAPFNGAEGSYYKWCMGTDDAQFRIRSPQALGHKKNLEDFCTKQSGATFSLG</sequence>
<gene>
    <name evidence="2" type="ORF">Maq22A_c15105</name>
</gene>
<feature type="chain" id="PRO_5002189259" evidence="1">
    <location>
        <begin position="26"/>
        <end position="109"/>
    </location>
</feature>
<reference evidence="3" key="2">
    <citation type="submission" date="2015-01" db="EMBL/GenBank/DDBJ databases">
        <title>Complete genome sequence of Methylobacterium aquaticum strain 22A.</title>
        <authorList>
            <person name="Tani A."/>
            <person name="Ogura Y."/>
            <person name="Hayashi T."/>
        </authorList>
    </citation>
    <scope>NUCLEOTIDE SEQUENCE [LARGE SCALE GENOMIC DNA]</scope>
    <source>
        <strain evidence="3">MA-22A</strain>
    </source>
</reference>
<reference evidence="2 3" key="1">
    <citation type="journal article" date="2015" name="Genome Announc.">
        <title>Complete Genome Sequence of Methylobacterium aquaticum Strain 22A, Isolated from Racomitrium japonicum Moss.</title>
        <authorList>
            <person name="Tani A."/>
            <person name="Ogura Y."/>
            <person name="Hayashi T."/>
            <person name="Kimbara K."/>
        </authorList>
    </citation>
    <scope>NUCLEOTIDE SEQUENCE [LARGE SCALE GENOMIC DNA]</scope>
    <source>
        <strain evidence="2 3">MA-22A</strain>
    </source>
</reference>
<dbReference type="AlphaFoldDB" id="A0A0C6FGM3"/>